<organism evidence="2 3">
    <name type="scientific">Solanum tuberosum</name>
    <name type="common">Potato</name>
    <dbReference type="NCBI Taxonomy" id="4113"/>
    <lineage>
        <taxon>Eukaryota</taxon>
        <taxon>Viridiplantae</taxon>
        <taxon>Streptophyta</taxon>
        <taxon>Embryophyta</taxon>
        <taxon>Tracheophyta</taxon>
        <taxon>Spermatophyta</taxon>
        <taxon>Magnoliopsida</taxon>
        <taxon>eudicotyledons</taxon>
        <taxon>Gunneridae</taxon>
        <taxon>Pentapetalae</taxon>
        <taxon>asterids</taxon>
        <taxon>lamiids</taxon>
        <taxon>Solanales</taxon>
        <taxon>Solanaceae</taxon>
        <taxon>Solanoideae</taxon>
        <taxon>Solaneae</taxon>
        <taxon>Solanum</taxon>
    </lineage>
</organism>
<keyword evidence="3" id="KW-1185">Reference proteome</keyword>
<dbReference type="Proteomes" id="UP000826656">
    <property type="component" value="Unassembled WGS sequence"/>
</dbReference>
<evidence type="ECO:0008006" key="4">
    <source>
        <dbReference type="Google" id="ProtNLM"/>
    </source>
</evidence>
<sequence length="207" mass="23282">MVKKLEKQKSIKRQKRAKVEVHHYQKLPRLVTLEEFLLGPFCTKSTQDNDEASCFDVDKEETMKLSPTDEDASKSSPKVSPSGEEKATTEISSIMSPSSSEKPIEPSSKEAHACDTKITFTDNNLLFGETLHNHPLYIVGRMLEKKKNRILIDEGSVVNILPIHTPKELGITIKELSESHLLIEGFNQGGQRSIGSIELEIHMEDLR</sequence>
<proteinExistence type="predicted"/>
<gene>
    <name evidence="2" type="ORF">KY290_036791</name>
</gene>
<comment type="caution">
    <text evidence="2">The sequence shown here is derived from an EMBL/GenBank/DDBJ whole genome shotgun (WGS) entry which is preliminary data.</text>
</comment>
<feature type="compositionally biased region" description="Low complexity" evidence="1">
    <location>
        <begin position="90"/>
        <end position="101"/>
    </location>
</feature>
<evidence type="ECO:0000313" key="2">
    <source>
        <dbReference type="EMBL" id="KAH0738086.1"/>
    </source>
</evidence>
<feature type="compositionally biased region" description="Basic and acidic residues" evidence="1">
    <location>
        <begin position="102"/>
        <end position="111"/>
    </location>
</feature>
<reference evidence="2 3" key="1">
    <citation type="journal article" date="2021" name="bioRxiv">
        <title>Chromosome-scale and haplotype-resolved genome assembly of a tetraploid potato cultivar.</title>
        <authorList>
            <person name="Sun H."/>
            <person name="Jiao W.-B."/>
            <person name="Krause K."/>
            <person name="Campoy J.A."/>
            <person name="Goel M."/>
            <person name="Folz-Donahue K."/>
            <person name="Kukat C."/>
            <person name="Huettel B."/>
            <person name="Schneeberger K."/>
        </authorList>
    </citation>
    <scope>NUCLEOTIDE SEQUENCE [LARGE SCALE GENOMIC DNA]</scope>
    <source>
        <strain evidence="2">SolTubOtavaFocal</strain>
        <tissue evidence="2">Leaves</tissue>
    </source>
</reference>
<dbReference type="EMBL" id="JAIVGD010000028">
    <property type="protein sequence ID" value="KAH0738086.1"/>
    <property type="molecule type" value="Genomic_DNA"/>
</dbReference>
<protein>
    <recommendedName>
        <fullName evidence="4">Ty3-gypsy retrotransposon protein</fullName>
    </recommendedName>
</protein>
<evidence type="ECO:0000313" key="3">
    <source>
        <dbReference type="Proteomes" id="UP000826656"/>
    </source>
</evidence>
<accession>A0ABQ7TTQ7</accession>
<name>A0ABQ7TTQ7_SOLTU</name>
<feature type="region of interest" description="Disordered" evidence="1">
    <location>
        <begin position="53"/>
        <end position="111"/>
    </location>
</feature>
<evidence type="ECO:0000256" key="1">
    <source>
        <dbReference type="SAM" id="MobiDB-lite"/>
    </source>
</evidence>